<name>A0A1E3AM28_9FIRM</name>
<feature type="transmembrane region" description="Helical" evidence="7">
    <location>
        <begin position="90"/>
        <end position="114"/>
    </location>
</feature>
<keyword evidence="5 7" id="KW-1133">Transmembrane helix</keyword>
<dbReference type="PANTHER" id="PTHR43227">
    <property type="entry name" value="BLL4140 PROTEIN"/>
    <property type="match status" value="1"/>
</dbReference>
<dbReference type="GeneID" id="93302005"/>
<evidence type="ECO:0000256" key="6">
    <source>
        <dbReference type="ARBA" id="ARBA00023136"/>
    </source>
</evidence>
<feature type="transmembrane region" description="Helical" evidence="7">
    <location>
        <begin position="126"/>
        <end position="146"/>
    </location>
</feature>
<evidence type="ECO:0000256" key="7">
    <source>
        <dbReference type="RuleBase" id="RU363032"/>
    </source>
</evidence>
<dbReference type="Gene3D" id="1.10.3720.10">
    <property type="entry name" value="MetI-like"/>
    <property type="match status" value="1"/>
</dbReference>
<feature type="domain" description="ABC transmembrane type-1" evidence="8">
    <location>
        <begin position="86"/>
        <end position="303"/>
    </location>
</feature>
<comment type="similarity">
    <text evidence="7">Belongs to the binding-protein-dependent transport system permease family.</text>
</comment>
<keyword evidence="4 7" id="KW-0812">Transmembrane</keyword>
<proteinExistence type="inferred from homology"/>
<keyword evidence="6 7" id="KW-0472">Membrane</keyword>
<protein>
    <submittedName>
        <fullName evidence="9">Putative multiple-sugar transport system permease YteP</fullName>
    </submittedName>
</protein>
<dbReference type="CDD" id="cd06261">
    <property type="entry name" value="TM_PBP2"/>
    <property type="match status" value="1"/>
</dbReference>
<dbReference type="GO" id="GO:0005886">
    <property type="term" value="C:plasma membrane"/>
    <property type="evidence" value="ECO:0007669"/>
    <property type="project" value="UniProtKB-SubCell"/>
</dbReference>
<keyword evidence="9" id="KW-0762">Sugar transport</keyword>
<dbReference type="InterPro" id="IPR050809">
    <property type="entry name" value="UgpAE/MalFG_permease"/>
</dbReference>
<comment type="subcellular location">
    <subcellularLocation>
        <location evidence="1 7">Cell membrane</location>
        <topology evidence="1 7">Multi-pass membrane protein</topology>
    </subcellularLocation>
</comment>
<keyword evidence="3" id="KW-1003">Cell membrane</keyword>
<evidence type="ECO:0000313" key="9">
    <source>
        <dbReference type="EMBL" id="ODM09674.1"/>
    </source>
</evidence>
<dbReference type="InterPro" id="IPR035906">
    <property type="entry name" value="MetI-like_sf"/>
</dbReference>
<dbReference type="RefSeq" id="WP_242877630.1">
    <property type="nucleotide sequence ID" value="NZ_BAABXS010000001.1"/>
</dbReference>
<feature type="transmembrane region" description="Helical" evidence="7">
    <location>
        <begin position="222"/>
        <end position="244"/>
    </location>
</feature>
<dbReference type="InterPro" id="IPR000515">
    <property type="entry name" value="MetI-like"/>
</dbReference>
<evidence type="ECO:0000256" key="2">
    <source>
        <dbReference type="ARBA" id="ARBA00022448"/>
    </source>
</evidence>
<sequence>MDIRMNKQTKMKTKMPFKKVIRKHWMLLLMLLPAVVYVIIFSYVPMTGLVMAFKRYTYAGGIYFSPWNGLKNFRALMIEGKLGMVTRNTFLYNLAFIFLGVVFEMGSAILLNEILSKKFKKISQSIMFLPYFISWVVAGAIMYNVFNYEKGVVNGILNLIGLQPFDLYNTPKAWPFVLIFLRLWKQTGYGSVVYLAAITGLDQEMYEAASIDGASQWQKIRYLTIPSLVPTMMIMVLLAIGNIFRGDFGLFYQTVKSSALLQPYTDVIDTYVFRLLIDSSDYGVSSAAGLYQSILCFVTIMICNGIVKKLQPDYALY</sequence>
<gene>
    <name evidence="9" type="primary">yteP_75</name>
    <name evidence="9" type="ORF">BEH84_04041</name>
</gene>
<dbReference type="Pfam" id="PF00528">
    <property type="entry name" value="BPD_transp_1"/>
    <property type="match status" value="1"/>
</dbReference>
<dbReference type="AlphaFoldDB" id="A0A1E3AM28"/>
<organism evidence="9 10">
    <name type="scientific">Eisenbergiella tayi</name>
    <dbReference type="NCBI Taxonomy" id="1432052"/>
    <lineage>
        <taxon>Bacteria</taxon>
        <taxon>Bacillati</taxon>
        <taxon>Bacillota</taxon>
        <taxon>Clostridia</taxon>
        <taxon>Lachnospirales</taxon>
        <taxon>Lachnospiraceae</taxon>
        <taxon>Eisenbergiella</taxon>
    </lineage>
</organism>
<dbReference type="EMBL" id="MCGI01000004">
    <property type="protein sequence ID" value="ODM09674.1"/>
    <property type="molecule type" value="Genomic_DNA"/>
</dbReference>
<evidence type="ECO:0000256" key="1">
    <source>
        <dbReference type="ARBA" id="ARBA00004651"/>
    </source>
</evidence>
<dbReference type="GO" id="GO:0055085">
    <property type="term" value="P:transmembrane transport"/>
    <property type="evidence" value="ECO:0007669"/>
    <property type="project" value="InterPro"/>
</dbReference>
<comment type="caution">
    <text evidence="9">The sequence shown here is derived from an EMBL/GenBank/DDBJ whole genome shotgun (WGS) entry which is preliminary data.</text>
</comment>
<dbReference type="Proteomes" id="UP000095003">
    <property type="component" value="Unassembled WGS sequence"/>
</dbReference>
<evidence type="ECO:0000256" key="3">
    <source>
        <dbReference type="ARBA" id="ARBA00022475"/>
    </source>
</evidence>
<reference evidence="9 10" key="1">
    <citation type="submission" date="2016-07" db="EMBL/GenBank/DDBJ databases">
        <title>Characterization of isolates of Eisenbergiella tayi derived from blood cultures, using whole genome sequencing.</title>
        <authorList>
            <person name="Burdz T."/>
            <person name="Wiebe D."/>
            <person name="Huynh C."/>
            <person name="Bernard K."/>
        </authorList>
    </citation>
    <scope>NUCLEOTIDE SEQUENCE [LARGE SCALE GENOMIC DNA]</scope>
    <source>
        <strain evidence="9 10">NML 120489</strain>
    </source>
</reference>
<dbReference type="PROSITE" id="PS50928">
    <property type="entry name" value="ABC_TM1"/>
    <property type="match status" value="1"/>
</dbReference>
<keyword evidence="2 7" id="KW-0813">Transport</keyword>
<feature type="transmembrane region" description="Helical" evidence="7">
    <location>
        <begin position="289"/>
        <end position="307"/>
    </location>
</feature>
<evidence type="ECO:0000313" key="10">
    <source>
        <dbReference type="Proteomes" id="UP000095003"/>
    </source>
</evidence>
<dbReference type="SUPFAM" id="SSF161098">
    <property type="entry name" value="MetI-like"/>
    <property type="match status" value="1"/>
</dbReference>
<dbReference type="PANTHER" id="PTHR43227:SF11">
    <property type="entry name" value="BLL4140 PROTEIN"/>
    <property type="match status" value="1"/>
</dbReference>
<evidence type="ECO:0000256" key="4">
    <source>
        <dbReference type="ARBA" id="ARBA00022692"/>
    </source>
</evidence>
<accession>A0A1E3AM28</accession>
<evidence type="ECO:0000256" key="5">
    <source>
        <dbReference type="ARBA" id="ARBA00022989"/>
    </source>
</evidence>
<evidence type="ECO:0000259" key="8">
    <source>
        <dbReference type="PROSITE" id="PS50928"/>
    </source>
</evidence>
<dbReference type="PATRIC" id="fig|1432052.3.peg.4477"/>